<gene>
    <name evidence="1" type="ORF">C7450_10312</name>
</gene>
<organism evidence="1 2">
    <name type="scientific">Chelatococcus asaccharovorans</name>
    <dbReference type="NCBI Taxonomy" id="28210"/>
    <lineage>
        <taxon>Bacteria</taxon>
        <taxon>Pseudomonadati</taxon>
        <taxon>Pseudomonadota</taxon>
        <taxon>Alphaproteobacteria</taxon>
        <taxon>Hyphomicrobiales</taxon>
        <taxon>Chelatococcaceae</taxon>
        <taxon>Chelatococcus</taxon>
    </lineage>
</organism>
<proteinExistence type="predicted"/>
<evidence type="ECO:0000313" key="2">
    <source>
        <dbReference type="Proteomes" id="UP000248021"/>
    </source>
</evidence>
<evidence type="ECO:0000313" key="1">
    <source>
        <dbReference type="EMBL" id="PXW61497.1"/>
    </source>
</evidence>
<sequence length="83" mass="8609">MQCTVNLTEAEAKALSAVALDPAAWIINAAKERARLAIDAIAAQEIDRRLASGEAIAGSKEDIVLAAFAGGYVIALADQDNIV</sequence>
<keyword evidence="2" id="KW-1185">Reference proteome</keyword>
<dbReference type="RefSeq" id="WP_110373810.1">
    <property type="nucleotide sequence ID" value="NZ_JAHBRY010000001.1"/>
</dbReference>
<name>A0A2V3UAN9_9HYPH</name>
<accession>A0A2V3UAN9</accession>
<protein>
    <submittedName>
        <fullName evidence="1">Uncharacterized protein</fullName>
    </submittedName>
</protein>
<dbReference type="EMBL" id="QJJK01000003">
    <property type="protein sequence ID" value="PXW61497.1"/>
    <property type="molecule type" value="Genomic_DNA"/>
</dbReference>
<reference evidence="1 2" key="1">
    <citation type="submission" date="2018-05" db="EMBL/GenBank/DDBJ databases">
        <title>Genomic Encyclopedia of Type Strains, Phase IV (KMG-IV): sequencing the most valuable type-strain genomes for metagenomic binning, comparative biology and taxonomic classification.</title>
        <authorList>
            <person name="Goeker M."/>
        </authorList>
    </citation>
    <scope>NUCLEOTIDE SEQUENCE [LARGE SCALE GENOMIC DNA]</scope>
    <source>
        <strain evidence="1 2">DSM 6462</strain>
    </source>
</reference>
<dbReference type="AlphaFoldDB" id="A0A2V3UAN9"/>
<comment type="caution">
    <text evidence="1">The sequence shown here is derived from an EMBL/GenBank/DDBJ whole genome shotgun (WGS) entry which is preliminary data.</text>
</comment>
<dbReference type="Proteomes" id="UP000248021">
    <property type="component" value="Unassembled WGS sequence"/>
</dbReference>
<dbReference type="OrthoDB" id="9976273at2"/>